<dbReference type="Proteomes" id="UP001431572">
    <property type="component" value="Plasmid unnamed1"/>
</dbReference>
<evidence type="ECO:0000313" key="4">
    <source>
        <dbReference type="EMBL" id="WJW70107.1"/>
    </source>
</evidence>
<gene>
    <name evidence="3" type="ORF">HXX08_13630</name>
    <name evidence="4" type="ORF">OZ401_004610</name>
</gene>
<keyword evidence="4" id="KW-0614">Plasmid</keyword>
<dbReference type="RefSeq" id="WP_341471988.1">
    <property type="nucleotide sequence ID" value="NZ_CP128401.1"/>
</dbReference>
<feature type="domain" description="AAA+ ATPase" evidence="2">
    <location>
        <begin position="144"/>
        <end position="282"/>
    </location>
</feature>
<dbReference type="SMART" id="SM00382">
    <property type="entry name" value="AAA"/>
    <property type="match status" value="1"/>
</dbReference>
<evidence type="ECO:0000313" key="3">
    <source>
        <dbReference type="EMBL" id="NWJ46900.1"/>
    </source>
</evidence>
<proteinExistence type="inferred from homology"/>
<evidence type="ECO:0000313" key="5">
    <source>
        <dbReference type="Proteomes" id="UP000521676"/>
    </source>
</evidence>
<name>A0A8T7M488_9CHLR</name>
<keyword evidence="1" id="KW-0547">Nucleotide-binding</keyword>
<dbReference type="GO" id="GO:0016887">
    <property type="term" value="F:ATP hydrolysis activity"/>
    <property type="evidence" value="ECO:0007669"/>
    <property type="project" value="InterPro"/>
</dbReference>
<dbReference type="InterPro" id="IPR027417">
    <property type="entry name" value="P-loop_NTPase"/>
</dbReference>
<dbReference type="InterPro" id="IPR003959">
    <property type="entry name" value="ATPase_AAA_core"/>
</dbReference>
<dbReference type="EMBL" id="CP128401">
    <property type="protein sequence ID" value="WJW70107.1"/>
    <property type="molecule type" value="Genomic_DNA"/>
</dbReference>
<dbReference type="Pfam" id="PF00004">
    <property type="entry name" value="AAA"/>
    <property type="match status" value="1"/>
</dbReference>
<keyword evidence="1 3" id="KW-0067">ATP-binding</keyword>
<dbReference type="Gene3D" id="1.10.8.60">
    <property type="match status" value="1"/>
</dbReference>
<protein>
    <submittedName>
        <fullName evidence="3">ATP-binding protein</fullName>
    </submittedName>
</protein>
<dbReference type="PANTHER" id="PTHR23074:SF83">
    <property type="entry name" value="VACUOLAR PROTEIN SORTING-ASSOCIATED PROTEIN 4A"/>
    <property type="match status" value="1"/>
</dbReference>
<comment type="similarity">
    <text evidence="1">Belongs to the AAA ATPase family.</text>
</comment>
<evidence type="ECO:0000313" key="6">
    <source>
        <dbReference type="Proteomes" id="UP001431572"/>
    </source>
</evidence>
<dbReference type="GO" id="GO:0005524">
    <property type="term" value="F:ATP binding"/>
    <property type="evidence" value="ECO:0007669"/>
    <property type="project" value="UniProtKB-KW"/>
</dbReference>
<sequence length="393" mass="42997">MPVDLSGQHFGLFQKALERAKKLEAAGDFPRAAVAYRECHSHYLNYAKFGTEAVKAERLKTAQQYQSYAETLAKRKPGVAALPEEENKGGAEGSNELRTTILSLIERSQIGWDDIGGLEETKQEIKLAYGLALAKRPVGVKLRGWRNFLFYGPPGTGKSRLAAATSSSLEATFFNVRVSALLSKFFGESSKLITELYTVAREMAPAVVFIDELESLTPSRGGDESGAERRILSTLLVELQGLSQQGEGAPFVVTIGATNVPWLMDEAILSRFERKIYVPLPDLAAREEILRIHLAGFPLAGGVSYREIGGKLEGFSGREIEQFCGRVTGQIIREMNPGLSSAVDKGKAAVEQYTLKVRPATSEDFEEIVAKVKPGASPAYLDKLGHWRSRVEG</sequence>
<dbReference type="InterPro" id="IPR003960">
    <property type="entry name" value="ATPase_AAA_CS"/>
</dbReference>
<dbReference type="Gene3D" id="3.40.50.300">
    <property type="entry name" value="P-loop containing nucleotide triphosphate hydrolases"/>
    <property type="match status" value="1"/>
</dbReference>
<evidence type="ECO:0000256" key="1">
    <source>
        <dbReference type="RuleBase" id="RU003651"/>
    </source>
</evidence>
<evidence type="ECO:0000259" key="2">
    <source>
        <dbReference type="SMART" id="SM00382"/>
    </source>
</evidence>
<dbReference type="InterPro" id="IPR050304">
    <property type="entry name" value="MT-severing_AAA_ATPase"/>
</dbReference>
<dbReference type="PANTHER" id="PTHR23074">
    <property type="entry name" value="AAA DOMAIN-CONTAINING"/>
    <property type="match status" value="1"/>
</dbReference>
<dbReference type="SUPFAM" id="SSF52540">
    <property type="entry name" value="P-loop containing nucleoside triphosphate hydrolases"/>
    <property type="match status" value="1"/>
</dbReference>
<dbReference type="PROSITE" id="PS00674">
    <property type="entry name" value="AAA"/>
    <property type="match status" value="1"/>
</dbReference>
<keyword evidence="6" id="KW-1185">Reference proteome</keyword>
<reference evidence="3 5" key="1">
    <citation type="submission" date="2020-06" db="EMBL/GenBank/DDBJ databases">
        <title>Anoxygenic phototrophic Chloroflexota member uses a Type I reaction center.</title>
        <authorList>
            <person name="Tsuji J.M."/>
            <person name="Shaw N.A."/>
            <person name="Nagashima S."/>
            <person name="Venkiteswaran J."/>
            <person name="Schiff S.L."/>
            <person name="Hanada S."/>
            <person name="Tank M."/>
            <person name="Neufeld J.D."/>
        </authorList>
    </citation>
    <scope>NUCLEOTIDE SEQUENCE [LARGE SCALE GENOMIC DNA]</scope>
    <source>
        <strain evidence="3">L227-S17</strain>
    </source>
</reference>
<accession>A0A8T7M488</accession>
<dbReference type="AlphaFoldDB" id="A0A8T7M488"/>
<dbReference type="Proteomes" id="UP000521676">
    <property type="component" value="Unassembled WGS sequence"/>
</dbReference>
<geneLocation type="plasmid" evidence="4 6">
    <name>unnamed1</name>
</geneLocation>
<dbReference type="InterPro" id="IPR003593">
    <property type="entry name" value="AAA+_ATPase"/>
</dbReference>
<organism evidence="3 5">
    <name type="scientific">Candidatus Chlorohelix allophototropha</name>
    <dbReference type="NCBI Taxonomy" id="3003348"/>
    <lineage>
        <taxon>Bacteria</taxon>
        <taxon>Bacillati</taxon>
        <taxon>Chloroflexota</taxon>
        <taxon>Chloroflexia</taxon>
        <taxon>Candidatus Chloroheliales</taxon>
        <taxon>Candidatus Chloroheliaceae</taxon>
        <taxon>Candidatus Chlorohelix</taxon>
    </lineage>
</organism>
<dbReference type="EMBL" id="JACATZ010000001">
    <property type="protein sequence ID" value="NWJ46900.1"/>
    <property type="molecule type" value="Genomic_DNA"/>
</dbReference>
<reference evidence="4" key="2">
    <citation type="journal article" date="2024" name="Nature">
        <title>Anoxygenic phototroph of the Chloroflexota uses a type I reaction centre.</title>
        <authorList>
            <person name="Tsuji J.M."/>
            <person name="Shaw N.A."/>
            <person name="Nagashima S."/>
            <person name="Venkiteswaran J.J."/>
            <person name="Schiff S.L."/>
            <person name="Watanabe T."/>
            <person name="Fukui M."/>
            <person name="Hanada S."/>
            <person name="Tank M."/>
            <person name="Neufeld J.D."/>
        </authorList>
    </citation>
    <scope>NUCLEOTIDE SEQUENCE</scope>
    <source>
        <strain evidence="4">L227-S17</strain>
        <plasmid evidence="4 6">unnamed1</plasmid>
    </source>
</reference>